<comment type="caution">
    <text evidence="4">The sequence shown here is derived from an EMBL/GenBank/DDBJ whole genome shotgun (WGS) entry which is preliminary data.</text>
</comment>
<reference evidence="4 5" key="1">
    <citation type="submission" date="2019-08" db="EMBL/GenBank/DDBJ databases">
        <title>Genone of Arthrobacter echini P9.</title>
        <authorList>
            <person name="Bowman J.P."/>
        </authorList>
    </citation>
    <scope>NUCLEOTIDE SEQUENCE [LARGE SCALE GENOMIC DNA]</scope>
    <source>
        <strain evidence="4 5">P9</strain>
    </source>
</reference>
<sequence length="294" mass="31631">MDRSRTELRTATIGAALLLMTLTACGQGEPAAIPEPPADGNVLDLADVLTTSEEQDLSSLIDEHNASTDAARVAVLLVENAGGPIEDYSRDVATSWGVGDEGADNGVLVVADTAERELRIETADGVREQFSDDDAENLITDVLEPTFADEEYTEGLTEAVDQVYLYAEGREPVKEPFDWVLFAWVAGIGVLVVGGIIWWIVAVSRRRRRETDEEIRSAEQSDPELRLTKEQRAAYRTYRWGHRGEDAIRNPAIWLPLYIANPALYSGGGGDSSASGSSYNGGGGFTGGGASGSY</sequence>
<dbReference type="AlphaFoldDB" id="A0A5D0XV44"/>
<evidence type="ECO:0000256" key="2">
    <source>
        <dbReference type="SAM" id="SignalP"/>
    </source>
</evidence>
<keyword evidence="2" id="KW-0732">Signal</keyword>
<feature type="domain" description="TPM" evidence="3">
    <location>
        <begin position="42"/>
        <end position="163"/>
    </location>
</feature>
<feature type="transmembrane region" description="Helical" evidence="1">
    <location>
        <begin position="179"/>
        <end position="201"/>
    </location>
</feature>
<evidence type="ECO:0000259" key="3">
    <source>
        <dbReference type="Pfam" id="PF04536"/>
    </source>
</evidence>
<dbReference type="OrthoDB" id="4935559at2"/>
<dbReference type="Proteomes" id="UP000323410">
    <property type="component" value="Unassembled WGS sequence"/>
</dbReference>
<dbReference type="InterPro" id="IPR007621">
    <property type="entry name" value="TPM_dom"/>
</dbReference>
<dbReference type="PANTHER" id="PTHR30373:SF2">
    <property type="entry name" value="UPF0603 PROTEIN YGCG"/>
    <property type="match status" value="1"/>
</dbReference>
<keyword evidence="1" id="KW-0812">Transmembrane</keyword>
<dbReference type="RefSeq" id="WP_148599763.1">
    <property type="nucleotide sequence ID" value="NZ_VSLD01000001.1"/>
</dbReference>
<keyword evidence="5" id="KW-1185">Reference proteome</keyword>
<accession>A0A5D0XV44</accession>
<organism evidence="4 5">
    <name type="scientific">Arthrobacter echini</name>
    <dbReference type="NCBI Taxonomy" id="1529066"/>
    <lineage>
        <taxon>Bacteria</taxon>
        <taxon>Bacillati</taxon>
        <taxon>Actinomycetota</taxon>
        <taxon>Actinomycetes</taxon>
        <taxon>Micrococcales</taxon>
        <taxon>Micrococcaceae</taxon>
        <taxon>Arthrobacter</taxon>
    </lineage>
</organism>
<evidence type="ECO:0000256" key="1">
    <source>
        <dbReference type="SAM" id="Phobius"/>
    </source>
</evidence>
<keyword evidence="1" id="KW-0472">Membrane</keyword>
<keyword evidence="1" id="KW-1133">Transmembrane helix</keyword>
<feature type="chain" id="PRO_5039234313" evidence="2">
    <location>
        <begin position="27"/>
        <end position="294"/>
    </location>
</feature>
<dbReference type="PROSITE" id="PS51257">
    <property type="entry name" value="PROKAR_LIPOPROTEIN"/>
    <property type="match status" value="1"/>
</dbReference>
<proteinExistence type="predicted"/>
<gene>
    <name evidence="4" type="ORF">FQ377_03195</name>
</gene>
<protein>
    <submittedName>
        <fullName evidence="4">TPM domain-containing protein</fullName>
    </submittedName>
</protein>
<dbReference type="EMBL" id="VSLD01000001">
    <property type="protein sequence ID" value="TYD00461.1"/>
    <property type="molecule type" value="Genomic_DNA"/>
</dbReference>
<name>A0A5D0XV44_9MICC</name>
<dbReference type="Gene3D" id="3.10.310.50">
    <property type="match status" value="1"/>
</dbReference>
<evidence type="ECO:0000313" key="4">
    <source>
        <dbReference type="EMBL" id="TYD00461.1"/>
    </source>
</evidence>
<dbReference type="PANTHER" id="PTHR30373">
    <property type="entry name" value="UPF0603 PROTEIN YGCG"/>
    <property type="match status" value="1"/>
</dbReference>
<feature type="signal peptide" evidence="2">
    <location>
        <begin position="1"/>
        <end position="26"/>
    </location>
</feature>
<dbReference type="Pfam" id="PF04536">
    <property type="entry name" value="TPM_phosphatase"/>
    <property type="match status" value="1"/>
</dbReference>
<evidence type="ECO:0000313" key="5">
    <source>
        <dbReference type="Proteomes" id="UP000323410"/>
    </source>
</evidence>